<feature type="region of interest" description="Disordered" evidence="2">
    <location>
        <begin position="569"/>
        <end position="594"/>
    </location>
</feature>
<dbReference type="Proteomes" id="UP000694888">
    <property type="component" value="Unplaced"/>
</dbReference>
<dbReference type="InterPro" id="IPR008936">
    <property type="entry name" value="Rho_GTPase_activation_prot"/>
</dbReference>
<dbReference type="InterPro" id="IPR059029">
    <property type="entry name" value="FAM13A_dom"/>
</dbReference>
<feature type="compositionally biased region" description="Basic and acidic residues" evidence="2">
    <location>
        <begin position="446"/>
        <end position="467"/>
    </location>
</feature>
<feature type="compositionally biased region" description="Basic and acidic residues" evidence="2">
    <location>
        <begin position="490"/>
        <end position="502"/>
    </location>
</feature>
<dbReference type="PANTHER" id="PTHR15904:SF17">
    <property type="entry name" value="RHO-GAP DOMAIN-CONTAINING PROTEIN"/>
    <property type="match status" value="1"/>
</dbReference>
<comment type="similarity">
    <text evidence="1">Belongs to the FAM13 family.</text>
</comment>
<dbReference type="Gene3D" id="1.10.555.10">
    <property type="entry name" value="Rho GTPase activation protein"/>
    <property type="match status" value="1"/>
</dbReference>
<feature type="region of interest" description="Disordered" evidence="2">
    <location>
        <begin position="743"/>
        <end position="762"/>
    </location>
</feature>
<feature type="compositionally biased region" description="Gly residues" evidence="2">
    <location>
        <begin position="972"/>
        <end position="981"/>
    </location>
</feature>
<feature type="compositionally biased region" description="Pro residues" evidence="2">
    <location>
        <begin position="258"/>
        <end position="267"/>
    </location>
</feature>
<feature type="region of interest" description="Disordered" evidence="2">
    <location>
        <begin position="252"/>
        <end position="271"/>
    </location>
</feature>
<sequence length="1068" mass="119120">MERIKNLISPRARRKKLDLVSGGGGDGVMSSTVSSSVLPTPKTFGVSLAQLMDRAPANATVPTVVSRICEYLYRYGLDNVGLFRVSGNVRIVERMRMQFELVGDVNFEEENDTAAVAGLLRVFLRDLPDTLVPAGLTKHFFSIVQESSTDTELILPEIKRALNMLPEENYNVLKYICSLLVVVDEHKDENKMSSYALAIVFGPNIFKYELTSGVDGLRDMDSSKDVMQLFITEYDTLFLEDGDLSPKMFWETCNSKKSPPPRPPPPKVQSLPLFSTLSSVEMTPASLTSSASSSSLDYRPVPSPRKIKNIYEVNTLPESEDRQTPTLGVHNSVPLFSPREDIDHSRAHSPFALESETHSIIESPMITARTNEFVEKTIVETISEHIFGGMDFNQSSGPHTPRSPQKAAVDAIDFTDGTSVDHPVVKPRTSMMSRPGPSSSAAHSSQHPEDGYQGKVLRDFDKIERSDMLTGHKKPSGPPRRSPSRKHRRSWESEESSEHSESLPETAILVSNGNFQMHSGNRSSNNHLSLDNSMEEYGRDMEDLHNLDSPTIRAKSMRRNDNQALVLNGLGARDGAGSPPQGNEATGLVDKSPSNGIKLFIPPLDLTTLHEHVDGAEPIPVTKGQLDPQKWMTNNQLGATEGDNVAVISPRSNKLKKRNGGWDTELTVEADSVVMEAPMSPSAAFGSSSYFRASVNTDIPPSPPVHQDLYKKHSDDDCSHRLRQLTKKIQGLKKKIKHFEEGFEKDHGYRPSQGEKAAQPDIKKYMNELSKARKDLKRLKEDTEKGNRSRHNSGASSSGVELSPPATPSVSNTLEFILKCLKEKRRDSGRPEEVLLMSREQVHDEKLAVQRALLHFEGLHGRPCTRDEKDLMRPLYDRYRSIKRILARPVSPRNSLELQTVPEDQMIEIPVTYPRNTIHIPTADPDEDGPSTPDFGTSDFGLVTRDLTVLRDLGFPQQRSSYSNVNDEGMQQPGGGGGGGSEEAEDSGGDAHLHELSLSELHVEIESSRVQKKKLRRCLKEFEESFVERNGRKVQKEDRHPLHKEYSEYKKVKARLRLMEALVLKHQE</sequence>
<dbReference type="Pfam" id="PF00620">
    <property type="entry name" value="RhoGAP"/>
    <property type="match status" value="1"/>
</dbReference>
<dbReference type="PROSITE" id="PS50238">
    <property type="entry name" value="RHOGAP"/>
    <property type="match status" value="1"/>
</dbReference>
<dbReference type="InterPro" id="IPR000198">
    <property type="entry name" value="RhoGAP_dom"/>
</dbReference>
<feature type="compositionally biased region" description="Basic and acidic residues" evidence="2">
    <location>
        <begin position="778"/>
        <end position="787"/>
    </location>
</feature>
<evidence type="ECO:0000313" key="5">
    <source>
        <dbReference type="RefSeq" id="XP_012943103.1"/>
    </source>
</evidence>
<accession>A0ABM1A8Z1</accession>
<evidence type="ECO:0000259" key="3">
    <source>
        <dbReference type="PROSITE" id="PS50238"/>
    </source>
</evidence>
<dbReference type="SUPFAM" id="SSF48350">
    <property type="entry name" value="GTPase activation domain, GAP"/>
    <property type="match status" value="1"/>
</dbReference>
<name>A0ABM1A8Z1_APLCA</name>
<dbReference type="GeneID" id="101864713"/>
<feature type="domain" description="Rho-GAP" evidence="3">
    <location>
        <begin position="46"/>
        <end position="238"/>
    </location>
</feature>
<gene>
    <name evidence="5" type="primary">LOC101864713</name>
</gene>
<evidence type="ECO:0000313" key="4">
    <source>
        <dbReference type="Proteomes" id="UP000694888"/>
    </source>
</evidence>
<evidence type="ECO:0000256" key="1">
    <source>
        <dbReference type="ARBA" id="ARBA00007549"/>
    </source>
</evidence>
<dbReference type="Pfam" id="PF26116">
    <property type="entry name" value="FAM13A"/>
    <property type="match status" value="1"/>
</dbReference>
<feature type="region of interest" description="Disordered" evidence="2">
    <location>
        <begin position="958"/>
        <end position="990"/>
    </location>
</feature>
<protein>
    <submittedName>
        <fullName evidence="5">Protein FAM13B</fullName>
    </submittedName>
</protein>
<organism evidence="4 5">
    <name type="scientific">Aplysia californica</name>
    <name type="common">California sea hare</name>
    <dbReference type="NCBI Taxonomy" id="6500"/>
    <lineage>
        <taxon>Eukaryota</taxon>
        <taxon>Metazoa</taxon>
        <taxon>Spiralia</taxon>
        <taxon>Lophotrochozoa</taxon>
        <taxon>Mollusca</taxon>
        <taxon>Gastropoda</taxon>
        <taxon>Heterobranchia</taxon>
        <taxon>Euthyneura</taxon>
        <taxon>Tectipleura</taxon>
        <taxon>Aplysiida</taxon>
        <taxon>Aplysioidea</taxon>
        <taxon>Aplysiidae</taxon>
        <taxon>Aplysia</taxon>
    </lineage>
</organism>
<dbReference type="InterPro" id="IPR039102">
    <property type="entry name" value="FAM13"/>
</dbReference>
<feature type="region of interest" description="Disordered" evidence="2">
    <location>
        <begin position="919"/>
        <end position="938"/>
    </location>
</feature>
<feature type="region of interest" description="Disordered" evidence="2">
    <location>
        <begin position="778"/>
        <end position="809"/>
    </location>
</feature>
<dbReference type="PANTHER" id="PTHR15904">
    <property type="entry name" value="FAM13"/>
    <property type="match status" value="1"/>
</dbReference>
<evidence type="ECO:0000256" key="2">
    <source>
        <dbReference type="SAM" id="MobiDB-lite"/>
    </source>
</evidence>
<feature type="region of interest" description="Disordered" evidence="2">
    <location>
        <begin position="414"/>
        <end position="504"/>
    </location>
</feature>
<dbReference type="SMART" id="SM00324">
    <property type="entry name" value="RhoGAP"/>
    <property type="match status" value="1"/>
</dbReference>
<dbReference type="RefSeq" id="XP_012943103.1">
    <property type="nucleotide sequence ID" value="XM_013087649.2"/>
</dbReference>
<proteinExistence type="inferred from homology"/>
<reference evidence="5" key="1">
    <citation type="submission" date="2025-08" db="UniProtKB">
        <authorList>
            <consortium name="RefSeq"/>
        </authorList>
    </citation>
    <scope>IDENTIFICATION</scope>
</reference>
<keyword evidence="4" id="KW-1185">Reference proteome</keyword>